<comment type="similarity">
    <text evidence="1">Belongs to the arsA ATPase family.</text>
</comment>
<feature type="domain" description="ArsA/GET3 Anion-transporting ATPase-like" evidence="2">
    <location>
        <begin position="1"/>
        <end position="269"/>
    </location>
</feature>
<dbReference type="PANTHER" id="PTHR10803">
    <property type="entry name" value="ARSENICAL PUMP-DRIVING ATPASE ARSENITE-TRANSLOCATING ATPASE"/>
    <property type="match status" value="1"/>
</dbReference>
<dbReference type="Gene3D" id="3.40.50.300">
    <property type="entry name" value="P-loop containing nucleotide triphosphate hydrolases"/>
    <property type="match status" value="1"/>
</dbReference>
<dbReference type="PANTHER" id="PTHR10803:SF3">
    <property type="entry name" value="ATPASE GET3"/>
    <property type="match status" value="1"/>
</dbReference>
<accession>X0V3R0</accession>
<feature type="non-terminal residue" evidence="3">
    <location>
        <position position="1"/>
    </location>
</feature>
<dbReference type="AlphaFoldDB" id="X0V3R0"/>
<dbReference type="InterPro" id="IPR016300">
    <property type="entry name" value="ATPase_ArsA/GET3"/>
</dbReference>
<feature type="non-terminal residue" evidence="3">
    <location>
        <position position="270"/>
    </location>
</feature>
<sequence length="270" mass="30977">ALHYATTGRKTLVISTDFTPSLRHIFELESRQKPAKVTDNLYVDEISYDDVKALWDKKFGPEVYDVFSSFVSISYEDFADFIASVLPGLKEEFMVDYIREISESGEFETVVWDTAPAGQTLGLLGMPSMLTQHLKPAPRIYSSLKITRRKKRSVLGVIKEWQQLSDKDMEFLKNGVEFNLVTIAEALAVRQLEGIFAEFHNYGLHIGHIIINQVVEETDSPFLLNKARMQQGYLMEIENSYGTSSTRLPLFPHEIKGTERLREVERRLFD</sequence>
<dbReference type="InterPro" id="IPR027417">
    <property type="entry name" value="P-loop_NTPase"/>
</dbReference>
<name>X0V3R0_9ZZZZ</name>
<proteinExistence type="inferred from homology"/>
<dbReference type="GO" id="GO:0016887">
    <property type="term" value="F:ATP hydrolysis activity"/>
    <property type="evidence" value="ECO:0007669"/>
    <property type="project" value="InterPro"/>
</dbReference>
<reference evidence="3" key="1">
    <citation type="journal article" date="2014" name="Front. Microbiol.">
        <title>High frequency of phylogenetically diverse reductive dehalogenase-homologous genes in deep subseafloor sedimentary metagenomes.</title>
        <authorList>
            <person name="Kawai M."/>
            <person name="Futagami T."/>
            <person name="Toyoda A."/>
            <person name="Takaki Y."/>
            <person name="Nishi S."/>
            <person name="Hori S."/>
            <person name="Arai W."/>
            <person name="Tsubouchi T."/>
            <person name="Morono Y."/>
            <person name="Uchiyama I."/>
            <person name="Ito T."/>
            <person name="Fujiyama A."/>
            <person name="Inagaki F."/>
            <person name="Takami H."/>
        </authorList>
    </citation>
    <scope>NUCLEOTIDE SEQUENCE</scope>
    <source>
        <strain evidence="3">Expedition CK06-06</strain>
    </source>
</reference>
<dbReference type="Pfam" id="PF02374">
    <property type="entry name" value="ArsA_ATPase"/>
    <property type="match status" value="1"/>
</dbReference>
<comment type="caution">
    <text evidence="3">The sequence shown here is derived from an EMBL/GenBank/DDBJ whole genome shotgun (WGS) entry which is preliminary data.</text>
</comment>
<gene>
    <name evidence="3" type="ORF">S01H1_35626</name>
</gene>
<evidence type="ECO:0000313" key="3">
    <source>
        <dbReference type="EMBL" id="GAG12745.1"/>
    </source>
</evidence>
<dbReference type="EMBL" id="BARS01022266">
    <property type="protein sequence ID" value="GAG12745.1"/>
    <property type="molecule type" value="Genomic_DNA"/>
</dbReference>
<dbReference type="InterPro" id="IPR025723">
    <property type="entry name" value="ArsA/GET3_ATPase-like"/>
</dbReference>
<evidence type="ECO:0000256" key="1">
    <source>
        <dbReference type="ARBA" id="ARBA00011040"/>
    </source>
</evidence>
<organism evidence="3">
    <name type="scientific">marine sediment metagenome</name>
    <dbReference type="NCBI Taxonomy" id="412755"/>
    <lineage>
        <taxon>unclassified sequences</taxon>
        <taxon>metagenomes</taxon>
        <taxon>ecological metagenomes</taxon>
    </lineage>
</organism>
<dbReference type="CDD" id="cd02035">
    <property type="entry name" value="ArsA"/>
    <property type="match status" value="1"/>
</dbReference>
<protein>
    <recommendedName>
        <fullName evidence="2">ArsA/GET3 Anion-transporting ATPase-like domain-containing protein</fullName>
    </recommendedName>
</protein>
<dbReference type="SUPFAM" id="SSF52540">
    <property type="entry name" value="P-loop containing nucleoside triphosphate hydrolases"/>
    <property type="match status" value="1"/>
</dbReference>
<evidence type="ECO:0000259" key="2">
    <source>
        <dbReference type="Pfam" id="PF02374"/>
    </source>
</evidence>
<dbReference type="GO" id="GO:0005524">
    <property type="term" value="F:ATP binding"/>
    <property type="evidence" value="ECO:0007669"/>
    <property type="project" value="InterPro"/>
</dbReference>